<dbReference type="AlphaFoldDB" id="A0A5N5QUB0"/>
<feature type="compositionally biased region" description="Basic residues" evidence="2">
    <location>
        <begin position="280"/>
        <end position="289"/>
    </location>
</feature>
<feature type="compositionally biased region" description="Basic and acidic residues" evidence="2">
    <location>
        <begin position="263"/>
        <end position="279"/>
    </location>
</feature>
<dbReference type="InterPro" id="IPR032852">
    <property type="entry name" value="ALKBH2"/>
</dbReference>
<dbReference type="GO" id="GO:0008198">
    <property type="term" value="F:ferrous iron binding"/>
    <property type="evidence" value="ECO:0007669"/>
    <property type="project" value="TreeGrafter"/>
</dbReference>
<gene>
    <name evidence="4" type="ORF">CTheo_1449</name>
</gene>
<feature type="region of interest" description="Disordered" evidence="2">
    <location>
        <begin position="1002"/>
        <end position="1024"/>
    </location>
</feature>
<evidence type="ECO:0000313" key="5">
    <source>
        <dbReference type="Proteomes" id="UP000383932"/>
    </source>
</evidence>
<evidence type="ECO:0000256" key="2">
    <source>
        <dbReference type="SAM" id="MobiDB-lite"/>
    </source>
</evidence>
<feature type="region of interest" description="Disordered" evidence="2">
    <location>
        <begin position="169"/>
        <end position="194"/>
    </location>
</feature>
<feature type="region of interest" description="Disordered" evidence="2">
    <location>
        <begin position="463"/>
        <end position="494"/>
    </location>
</feature>
<dbReference type="Gene3D" id="2.60.120.590">
    <property type="entry name" value="Alpha-ketoglutarate-dependent dioxygenase AlkB-like"/>
    <property type="match status" value="1"/>
</dbReference>
<dbReference type="GO" id="GO:0035516">
    <property type="term" value="F:broad specificity oxidative DNA demethylase activity"/>
    <property type="evidence" value="ECO:0007669"/>
    <property type="project" value="TreeGrafter"/>
</dbReference>
<feature type="compositionally biased region" description="Polar residues" evidence="2">
    <location>
        <begin position="232"/>
        <end position="242"/>
    </location>
</feature>
<dbReference type="Pfam" id="PF13532">
    <property type="entry name" value="2OG-FeII_Oxy_2"/>
    <property type="match status" value="1"/>
</dbReference>
<dbReference type="Proteomes" id="UP000383932">
    <property type="component" value="Unassembled WGS sequence"/>
</dbReference>
<feature type="domain" description="Alpha-ketoglutarate-dependent dioxygenase AlkB-like" evidence="3">
    <location>
        <begin position="849"/>
        <end position="983"/>
    </location>
</feature>
<evidence type="ECO:0000313" key="4">
    <source>
        <dbReference type="EMBL" id="KAB5595161.1"/>
    </source>
</evidence>
<feature type="binding site" evidence="1">
    <location>
        <position position="891"/>
    </location>
    <ligand>
        <name>2-oxoglutarate</name>
        <dbReference type="ChEBI" id="CHEBI:16810"/>
    </ligand>
</feature>
<feature type="compositionally biased region" description="Basic and acidic residues" evidence="2">
    <location>
        <begin position="596"/>
        <end position="614"/>
    </location>
</feature>
<dbReference type="GO" id="GO:0006307">
    <property type="term" value="P:DNA alkylation repair"/>
    <property type="evidence" value="ECO:0007669"/>
    <property type="project" value="TreeGrafter"/>
</dbReference>
<dbReference type="EMBL" id="SSOP01000012">
    <property type="protein sequence ID" value="KAB5595161.1"/>
    <property type="molecule type" value="Genomic_DNA"/>
</dbReference>
<feature type="binding site" evidence="1">
    <location>
        <position position="903"/>
    </location>
    <ligand>
        <name>substrate</name>
    </ligand>
</feature>
<dbReference type="InterPro" id="IPR027450">
    <property type="entry name" value="AlkB-like"/>
</dbReference>
<dbReference type="InterPro" id="IPR037151">
    <property type="entry name" value="AlkB-like_sf"/>
</dbReference>
<proteinExistence type="predicted"/>
<keyword evidence="5" id="KW-1185">Reference proteome</keyword>
<evidence type="ECO:0000259" key="3">
    <source>
        <dbReference type="Pfam" id="PF13532"/>
    </source>
</evidence>
<protein>
    <recommendedName>
        <fullName evidence="3">Alpha-ketoglutarate-dependent dioxygenase AlkB-like domain-containing protein</fullName>
    </recommendedName>
</protein>
<feature type="binding site" evidence="1">
    <location>
        <position position="980"/>
    </location>
    <ligand>
        <name>2-oxoglutarate</name>
        <dbReference type="ChEBI" id="CHEBI:16810"/>
    </ligand>
</feature>
<dbReference type="PANTHER" id="PTHR31573">
    <property type="entry name" value="ALPHA-KETOGLUTARATE-DEPENDENT DIOXYGENASE ALKB HOMOLOG 2"/>
    <property type="match status" value="1"/>
</dbReference>
<reference evidence="4 5" key="1">
    <citation type="journal article" date="2019" name="Fungal Biol. Biotechnol.">
        <title>Draft genome sequence of fastidious pathogen Ceratobasidium theobromae, which causes vascular-streak dieback in Theobroma cacao.</title>
        <authorList>
            <person name="Ali S.S."/>
            <person name="Asman A."/>
            <person name="Shao J."/>
            <person name="Firmansyah A.P."/>
            <person name="Susilo A.W."/>
            <person name="Rosmana A."/>
            <person name="McMahon P."/>
            <person name="Junaid M."/>
            <person name="Guest D."/>
            <person name="Kheng T.Y."/>
            <person name="Meinhardt L.W."/>
            <person name="Bailey B.A."/>
        </authorList>
    </citation>
    <scope>NUCLEOTIDE SEQUENCE [LARGE SCALE GENOMIC DNA]</scope>
    <source>
        <strain evidence="4 5">CT2</strain>
    </source>
</reference>
<feature type="region of interest" description="Disordered" evidence="2">
    <location>
        <begin position="221"/>
        <end position="346"/>
    </location>
</feature>
<feature type="region of interest" description="Disordered" evidence="2">
    <location>
        <begin position="589"/>
        <end position="614"/>
    </location>
</feature>
<sequence length="1024" mass="115020">MSEQTDDGPTTKSSNITWTESSLQIMTSLKPALHSILITQLHKQTPIRVFNRFIKQIEGGRSDADNEARRHFEAWVELTFTQGGISKPLRRDSKNPKLVFLATQMLLAKGKVDQAAEWVNSARKSWGLTQVGFSHPSLVPPKGMKLDVEKTEKTKKTKEMRRGIRQTHRELGSAVDGQPATPPATLPNLALEGPSKPMQQAELDVTLDHILGKVDEIEATSEPAPTIPQLRLGQQESSQPNKTCRKEPTIGIRSSMRIATARSMKDRAVAPPAKEESTKRRSPRKRVKSLHPDSDEDPDEDKDCAMGCKVEPEGPSTECEPPASREPPIEIKTPPSTGPPSHDTLLPLPLPSRPPPLPRLSPQWPLLVDKPLEPNNTYVPRANYCPFSNDIARPALDKLLLNNYVRIPVWAKSRQELCELPYFKSMQGGVYTRGNTVYGYLLGRFPSPRDAWCHQGKLIISHGGGKHVSDEGEKNSSDPASMNKAKHQLGDDQLESDRSIQALLTAYRMFRPIVMLAEADYEHLQKFNLKQGYAEGAGYYVLGHYAITYEGLTAEKEEVNSQSSSSIYTRWKFAFQYIEGDQGPPWWTQPPGALVRRPEPPSEERVPVDKRRSFGRKVESNRQAVSEVTAESFSRQVRWRHVQLPAFDISFSGNGHPNAVTVGANGQPVQQEGLQFNPEFQELRELPEQLQKIPYPTVPEYPDWQRRRNGESIFNRYFWAGACCHNCGRVSCRQKWQYWECLTCGLRRDESRPQIYPSTILISPIHCETQGGGNFNPQDLESRCRVIRYSDGVSRNHPIAELKVRGQIVHVLNNPEATHVANQLFEQYQKDAGGSNMFQRHAMKTHGAEAVSTPFEQCPQSVVKARDHIIYLCKSALGRDVEFNEVLSVAYAEGQEMNFHSDDEPGLGPVVAGLSLGGYAEMLFRYHIACKKNMVYKNGAFKPSEVRTFDEANERVLQITLSHGDLLIMDGADIQKQYEHAVFVRDNDLVRFAATARFIEPTPPGITRPRPSTLAEALTPTIQS</sequence>
<name>A0A5N5QUB0_9AGAM</name>
<dbReference type="OrthoDB" id="2163491at2759"/>
<feature type="binding site" evidence="1">
    <location>
        <position position="900"/>
    </location>
    <ligand>
        <name>2-oxoglutarate</name>
        <dbReference type="ChEBI" id="CHEBI:16810"/>
    </ligand>
</feature>
<dbReference type="GO" id="GO:0051747">
    <property type="term" value="F:cytosine C-5 DNA demethylase activity"/>
    <property type="evidence" value="ECO:0007669"/>
    <property type="project" value="TreeGrafter"/>
</dbReference>
<organism evidence="4 5">
    <name type="scientific">Ceratobasidium theobromae</name>
    <dbReference type="NCBI Taxonomy" id="1582974"/>
    <lineage>
        <taxon>Eukaryota</taxon>
        <taxon>Fungi</taxon>
        <taxon>Dikarya</taxon>
        <taxon>Basidiomycota</taxon>
        <taxon>Agaricomycotina</taxon>
        <taxon>Agaricomycetes</taxon>
        <taxon>Cantharellales</taxon>
        <taxon>Ceratobasidiaceae</taxon>
        <taxon>Ceratobasidium</taxon>
    </lineage>
</organism>
<comment type="caution">
    <text evidence="4">The sequence shown here is derived from an EMBL/GenBank/DDBJ whole genome shotgun (WGS) entry which is preliminary data.</text>
</comment>
<feature type="compositionally biased region" description="Basic and acidic residues" evidence="2">
    <location>
        <begin position="467"/>
        <end position="476"/>
    </location>
</feature>
<evidence type="ECO:0000256" key="1">
    <source>
        <dbReference type="PIRSR" id="PIRSR632852-1"/>
    </source>
</evidence>
<accession>A0A5N5QUB0</accession>
<dbReference type="SUPFAM" id="SSF51197">
    <property type="entry name" value="Clavaminate synthase-like"/>
    <property type="match status" value="1"/>
</dbReference>
<dbReference type="PANTHER" id="PTHR31573:SF4">
    <property type="entry name" value="FE2OG DIOXYGENASE DOMAIN-CONTAINING PROTEIN"/>
    <property type="match status" value="1"/>
</dbReference>